<dbReference type="OrthoDB" id="9813368at2"/>
<dbReference type="RefSeq" id="WP_121131419.1">
    <property type="nucleotide sequence ID" value="NZ_JBHUFK010000065.1"/>
</dbReference>
<dbReference type="InterPro" id="IPR051202">
    <property type="entry name" value="Peptidase_C40"/>
</dbReference>
<keyword evidence="4" id="KW-0788">Thiol protease</keyword>
<proteinExistence type="inferred from homology"/>
<dbReference type="SUPFAM" id="SSF54001">
    <property type="entry name" value="Cysteine proteinases"/>
    <property type="match status" value="1"/>
</dbReference>
<dbReference type="AlphaFoldDB" id="A0A494YZB7"/>
<keyword evidence="3" id="KW-0378">Hydrolase</keyword>
<dbReference type="GO" id="GO:0008234">
    <property type="term" value="F:cysteine-type peptidase activity"/>
    <property type="evidence" value="ECO:0007669"/>
    <property type="project" value="UniProtKB-KW"/>
</dbReference>
<dbReference type="EMBL" id="RBZO01000014">
    <property type="protein sequence ID" value="RKQ15347.1"/>
    <property type="molecule type" value="Genomic_DNA"/>
</dbReference>
<sequence>MFKQTFDLFSKEIWITAVQVGTVWTNPQSIREIDREGTMMPTDIDHWITSLSYEDSLALCDENRIQTQTLFGEPVIVTEIKGDFAHVIIPSQPSKKDERGYPGWMPLAQIKKVKKQEWIKPQTAAVTIDKAWLEMFDAEKEMKLSYLTLLPVENIHHDRVEVITPLGNRFLSKEDVSIFPTKEGLSCGEAQDIVKSVERFVGLQYFWGGMSAFGYDCSGLAYAAHKANGYLIPRDAGDQAKAGVEVPLTDIKKGDLLFFAYKAGKGSIHHVGIYEGKGKMLHAPQTGKGVESTMIAGTKYEKELCAARRYAR</sequence>
<dbReference type="Gene3D" id="3.90.1720.10">
    <property type="entry name" value="endopeptidase domain like (from Nostoc punctiforme)"/>
    <property type="match status" value="1"/>
</dbReference>
<dbReference type="PROSITE" id="PS51935">
    <property type="entry name" value="NLPC_P60"/>
    <property type="match status" value="1"/>
</dbReference>
<evidence type="ECO:0000256" key="1">
    <source>
        <dbReference type="ARBA" id="ARBA00007074"/>
    </source>
</evidence>
<name>A0A494YZB7_9BACI</name>
<evidence type="ECO:0000313" key="7">
    <source>
        <dbReference type="Proteomes" id="UP000281813"/>
    </source>
</evidence>
<dbReference type="PANTHER" id="PTHR47053">
    <property type="entry name" value="MUREIN DD-ENDOPEPTIDASE MEPH-RELATED"/>
    <property type="match status" value="1"/>
</dbReference>
<evidence type="ECO:0000313" key="6">
    <source>
        <dbReference type="EMBL" id="RKQ15347.1"/>
    </source>
</evidence>
<evidence type="ECO:0000256" key="3">
    <source>
        <dbReference type="ARBA" id="ARBA00022801"/>
    </source>
</evidence>
<evidence type="ECO:0000259" key="5">
    <source>
        <dbReference type="PROSITE" id="PS51935"/>
    </source>
</evidence>
<accession>A0A494YZB7</accession>
<dbReference type="Gene3D" id="2.30.30.40">
    <property type="entry name" value="SH3 Domains"/>
    <property type="match status" value="1"/>
</dbReference>
<dbReference type="Proteomes" id="UP000281813">
    <property type="component" value="Unassembled WGS sequence"/>
</dbReference>
<evidence type="ECO:0000256" key="4">
    <source>
        <dbReference type="ARBA" id="ARBA00022807"/>
    </source>
</evidence>
<protein>
    <submittedName>
        <fullName evidence="6">NlpC/P60 family protein</fullName>
    </submittedName>
</protein>
<dbReference type="Pfam" id="PF00877">
    <property type="entry name" value="NLPC_P60"/>
    <property type="match status" value="1"/>
</dbReference>
<dbReference type="GO" id="GO:0006508">
    <property type="term" value="P:proteolysis"/>
    <property type="evidence" value="ECO:0007669"/>
    <property type="project" value="UniProtKB-KW"/>
</dbReference>
<keyword evidence="7" id="KW-1185">Reference proteome</keyword>
<gene>
    <name evidence="6" type="ORF">D8M05_10125</name>
</gene>
<dbReference type="PANTHER" id="PTHR47053:SF3">
    <property type="entry name" value="GAMMA-D-GLUTAMYL-L-LYSINE DIPEPTIDYL-PEPTIDASE"/>
    <property type="match status" value="1"/>
</dbReference>
<organism evidence="6 7">
    <name type="scientific">Oceanobacillus bengalensis</name>
    <dbReference type="NCBI Taxonomy" id="1435466"/>
    <lineage>
        <taxon>Bacteria</taxon>
        <taxon>Bacillati</taxon>
        <taxon>Bacillota</taxon>
        <taxon>Bacilli</taxon>
        <taxon>Bacillales</taxon>
        <taxon>Bacillaceae</taxon>
        <taxon>Oceanobacillus</taxon>
    </lineage>
</organism>
<dbReference type="InterPro" id="IPR038765">
    <property type="entry name" value="Papain-like_cys_pep_sf"/>
</dbReference>
<evidence type="ECO:0000256" key="2">
    <source>
        <dbReference type="ARBA" id="ARBA00022670"/>
    </source>
</evidence>
<comment type="caution">
    <text evidence="6">The sequence shown here is derived from an EMBL/GenBank/DDBJ whole genome shotgun (WGS) entry which is preliminary data.</text>
</comment>
<dbReference type="InterPro" id="IPR057812">
    <property type="entry name" value="SH3_YKFC_2nd"/>
</dbReference>
<dbReference type="InterPro" id="IPR000064">
    <property type="entry name" value="NLP_P60_dom"/>
</dbReference>
<feature type="domain" description="NlpC/P60" evidence="5">
    <location>
        <begin position="187"/>
        <end position="311"/>
    </location>
</feature>
<dbReference type="Pfam" id="PF23795">
    <property type="entry name" value="SH3_YKFC_2nd"/>
    <property type="match status" value="1"/>
</dbReference>
<reference evidence="6 7" key="1">
    <citation type="journal article" date="2015" name="Antonie Van Leeuwenhoek">
        <title>Oceanobacillus bengalensis sp. nov., a bacterium isolated from seawater of the Bay of Bengal.</title>
        <authorList>
            <person name="Yongchang O."/>
            <person name="Xiang W."/>
            <person name="Wang G."/>
        </authorList>
    </citation>
    <scope>NUCLEOTIDE SEQUENCE [LARGE SCALE GENOMIC DNA]</scope>
    <source>
        <strain evidence="6 7">MCCC 1K00260</strain>
    </source>
</reference>
<comment type="similarity">
    <text evidence="1">Belongs to the peptidase C40 family.</text>
</comment>
<keyword evidence="2" id="KW-0645">Protease</keyword>